<evidence type="ECO:0000313" key="2">
    <source>
        <dbReference type="Proteomes" id="UP000229385"/>
    </source>
</evidence>
<sequence>MDTFTLGYRRKEGSTTLVPFTKPTHSLVLQWLNGFKPSPQLLDTDEAWRSWRVGGSCPNGHGRIFPSDIDRYLVEMAKRGAKDMARTREMVAEYPARMMAKEILDRCGSLVMALMDEETFCVEPIPSAQCGNGKRVEAYCRIEMLVNTAGHKTSFRIHVPGLCDHWYMLAWGNELIADELRAEIATQAIVLLQQNETTV</sequence>
<protein>
    <submittedName>
        <fullName evidence="1">Uncharacterized protein</fullName>
    </submittedName>
</protein>
<name>A0A2M7XBU8_9BACT</name>
<accession>A0A2M7XBU8</accession>
<organism evidence="1 2">
    <name type="scientific">Candidatus Uhrbacteria bacterium CG_4_9_14_3_um_filter_50_9</name>
    <dbReference type="NCBI Taxonomy" id="1975035"/>
    <lineage>
        <taxon>Bacteria</taxon>
        <taxon>Candidatus Uhriibacteriota</taxon>
    </lineage>
</organism>
<comment type="caution">
    <text evidence="1">The sequence shown here is derived from an EMBL/GenBank/DDBJ whole genome shotgun (WGS) entry which is preliminary data.</text>
</comment>
<dbReference type="Proteomes" id="UP000229385">
    <property type="component" value="Unassembled WGS sequence"/>
</dbReference>
<dbReference type="AlphaFoldDB" id="A0A2M7XBU8"/>
<evidence type="ECO:0000313" key="1">
    <source>
        <dbReference type="EMBL" id="PJA45334.1"/>
    </source>
</evidence>
<gene>
    <name evidence="1" type="ORF">CO174_03715</name>
</gene>
<reference evidence="2" key="1">
    <citation type="submission" date="2017-09" db="EMBL/GenBank/DDBJ databases">
        <title>Depth-based differentiation of microbial function through sediment-hosted aquifers and enrichment of novel symbionts in the deep terrestrial subsurface.</title>
        <authorList>
            <person name="Probst A.J."/>
            <person name="Ladd B."/>
            <person name="Jarett J.K."/>
            <person name="Geller-Mcgrath D.E."/>
            <person name="Sieber C.M.K."/>
            <person name="Emerson J.B."/>
            <person name="Anantharaman K."/>
            <person name="Thomas B.C."/>
            <person name="Malmstrom R."/>
            <person name="Stieglmeier M."/>
            <person name="Klingl A."/>
            <person name="Woyke T."/>
            <person name="Ryan C.M."/>
            <person name="Banfield J.F."/>
        </authorList>
    </citation>
    <scope>NUCLEOTIDE SEQUENCE [LARGE SCALE GENOMIC DNA]</scope>
</reference>
<dbReference type="EMBL" id="PFWU01000043">
    <property type="protein sequence ID" value="PJA45334.1"/>
    <property type="molecule type" value="Genomic_DNA"/>
</dbReference>
<proteinExistence type="predicted"/>